<reference evidence="3 4" key="1">
    <citation type="submission" date="2015-07" db="EMBL/GenBank/DDBJ databases">
        <title>The genome of Melipona quadrifasciata.</title>
        <authorList>
            <person name="Pan H."/>
            <person name="Kapheim K."/>
        </authorList>
    </citation>
    <scope>NUCLEOTIDE SEQUENCE [LARGE SCALE GENOMIC DNA]</scope>
    <source>
        <strain evidence="3">0111107301</strain>
        <tissue evidence="3">Whole body</tissue>
    </source>
</reference>
<dbReference type="EMBL" id="KQ435851">
    <property type="protein sequence ID" value="KOX70754.1"/>
    <property type="molecule type" value="Genomic_DNA"/>
</dbReference>
<feature type="compositionally biased region" description="Pro residues" evidence="1">
    <location>
        <begin position="24"/>
        <end position="38"/>
    </location>
</feature>
<organism evidence="3 4">
    <name type="scientific">Melipona quadrifasciata</name>
    <dbReference type="NCBI Taxonomy" id="166423"/>
    <lineage>
        <taxon>Eukaryota</taxon>
        <taxon>Metazoa</taxon>
        <taxon>Ecdysozoa</taxon>
        <taxon>Arthropoda</taxon>
        <taxon>Hexapoda</taxon>
        <taxon>Insecta</taxon>
        <taxon>Pterygota</taxon>
        <taxon>Neoptera</taxon>
        <taxon>Endopterygota</taxon>
        <taxon>Hymenoptera</taxon>
        <taxon>Apocrita</taxon>
        <taxon>Aculeata</taxon>
        <taxon>Apoidea</taxon>
        <taxon>Anthophila</taxon>
        <taxon>Apidae</taxon>
        <taxon>Melipona</taxon>
    </lineage>
</organism>
<name>A0A0N0BDP7_9HYME</name>
<proteinExistence type="predicted"/>
<evidence type="ECO:0000256" key="1">
    <source>
        <dbReference type="SAM" id="MobiDB-lite"/>
    </source>
</evidence>
<keyword evidence="4" id="KW-1185">Reference proteome</keyword>
<feature type="transmembrane region" description="Helical" evidence="2">
    <location>
        <begin position="85"/>
        <end position="103"/>
    </location>
</feature>
<dbReference type="Proteomes" id="UP000053105">
    <property type="component" value="Unassembled WGS sequence"/>
</dbReference>
<accession>A0A0N0BDP7</accession>
<sequence>MLCKWNCRKFHGLSISSKGRNVPLTPPPKPHPNLRPPLNSPGQTLLLATFGEPPERARKLFPRVKLSYSRLHRRNPRFCSLKRRIVLHYTSISFVLSICLHTSTKNLLC</sequence>
<protein>
    <submittedName>
        <fullName evidence="3">Uncharacterized protein</fullName>
    </submittedName>
</protein>
<keyword evidence="2" id="KW-0472">Membrane</keyword>
<feature type="region of interest" description="Disordered" evidence="1">
    <location>
        <begin position="17"/>
        <end position="38"/>
    </location>
</feature>
<keyword evidence="2" id="KW-0812">Transmembrane</keyword>
<evidence type="ECO:0000313" key="4">
    <source>
        <dbReference type="Proteomes" id="UP000053105"/>
    </source>
</evidence>
<dbReference type="AlphaFoldDB" id="A0A0N0BDP7"/>
<gene>
    <name evidence="3" type="ORF">WN51_02178</name>
</gene>
<keyword evidence="2" id="KW-1133">Transmembrane helix</keyword>
<evidence type="ECO:0000313" key="3">
    <source>
        <dbReference type="EMBL" id="KOX70754.1"/>
    </source>
</evidence>
<evidence type="ECO:0000256" key="2">
    <source>
        <dbReference type="SAM" id="Phobius"/>
    </source>
</evidence>